<feature type="domain" description="Myotubularin phosphatase" evidence="9">
    <location>
        <begin position="1"/>
        <end position="82"/>
    </location>
</feature>
<dbReference type="GO" id="GO:0052629">
    <property type="term" value="F:phosphatidylinositol-3,5-bisphosphate 3-phosphatase activity"/>
    <property type="evidence" value="ECO:0007669"/>
    <property type="project" value="UniProtKB-EC"/>
</dbReference>
<dbReference type="AlphaFoldDB" id="A0A653C5S8"/>
<dbReference type="EMBL" id="CAACVG010007019">
    <property type="protein sequence ID" value="VEN43262.1"/>
    <property type="molecule type" value="Genomic_DNA"/>
</dbReference>
<evidence type="ECO:0000256" key="3">
    <source>
        <dbReference type="ARBA" id="ARBA00022723"/>
    </source>
</evidence>
<dbReference type="CDD" id="cd15738">
    <property type="entry name" value="FYVE_MTMR_unchar"/>
    <property type="match status" value="1"/>
</dbReference>
<comment type="similarity">
    <text evidence="1">Belongs to the protein-tyrosine phosphatase family. Non-receptor class myotubularin subfamily.</text>
</comment>
<dbReference type="SUPFAM" id="SSF52799">
    <property type="entry name" value="(Phosphotyrosine protein) phosphatases II"/>
    <property type="match status" value="1"/>
</dbReference>
<dbReference type="InterPro" id="IPR011011">
    <property type="entry name" value="Znf_FYVE_PHD"/>
</dbReference>
<name>A0A653C5S8_CALMS</name>
<dbReference type="InterPro" id="IPR000306">
    <property type="entry name" value="Znf_FYVE"/>
</dbReference>
<dbReference type="PROSITE" id="PS51339">
    <property type="entry name" value="PPASE_MYOTUBULARIN"/>
    <property type="match status" value="1"/>
</dbReference>
<evidence type="ECO:0000256" key="6">
    <source>
        <dbReference type="ARBA" id="ARBA00032571"/>
    </source>
</evidence>
<dbReference type="InterPro" id="IPR017455">
    <property type="entry name" value="Znf_FYVE-rel"/>
</dbReference>
<evidence type="ECO:0000313" key="11">
    <source>
        <dbReference type="Proteomes" id="UP000410492"/>
    </source>
</evidence>
<dbReference type="InterPro" id="IPR013083">
    <property type="entry name" value="Znf_RING/FYVE/PHD"/>
</dbReference>
<sequence>MKGSGMGLGNAGNGTILTIHTDERSAPVERNFRLSKKTYSLWGYMANHLQEYLNPLYNPQDSPDVLVPNLLPQNIKFWRGMYCRFESGVHPREPQMDLLLATSDYVFSLDEHVKYLSKRISSVKSFISRTVEKKRNKSVKKQLCNNVFLDNKMHYEQGTKQLEAVNGDHPLNVEGESNVGKADDALDVDVIKKEIDSVAIDWKQARNAKECSCSLTLDQLSKKMHCRKCGMIFCQRCITKKVALPGHVSQIPVPVCKPCFDSIAKPEV</sequence>
<keyword evidence="11" id="KW-1185">Reference proteome</keyword>
<evidence type="ECO:0000256" key="2">
    <source>
        <dbReference type="ARBA" id="ARBA00012903"/>
    </source>
</evidence>
<evidence type="ECO:0000259" key="8">
    <source>
        <dbReference type="PROSITE" id="PS50178"/>
    </source>
</evidence>
<reference evidence="10 11" key="1">
    <citation type="submission" date="2019-01" db="EMBL/GenBank/DDBJ databases">
        <authorList>
            <person name="Sayadi A."/>
        </authorList>
    </citation>
    <scope>NUCLEOTIDE SEQUENCE [LARGE SCALE GENOMIC DNA]</scope>
</reference>
<keyword evidence="5" id="KW-0862">Zinc</keyword>
<dbReference type="PROSITE" id="PS50178">
    <property type="entry name" value="ZF_FYVE"/>
    <property type="match status" value="1"/>
</dbReference>
<feature type="domain" description="FYVE-type" evidence="8">
    <location>
        <begin position="213"/>
        <end position="264"/>
    </location>
</feature>
<evidence type="ECO:0000313" key="10">
    <source>
        <dbReference type="EMBL" id="VEN43262.1"/>
    </source>
</evidence>
<dbReference type="EC" id="3.1.3.95" evidence="2"/>
<evidence type="ECO:0000256" key="7">
    <source>
        <dbReference type="PROSITE-ProRule" id="PRU00091"/>
    </source>
</evidence>
<dbReference type="Gene3D" id="3.30.40.10">
    <property type="entry name" value="Zinc/RING finger domain, C3HC4 (zinc finger)"/>
    <property type="match status" value="1"/>
</dbReference>
<evidence type="ECO:0000256" key="5">
    <source>
        <dbReference type="ARBA" id="ARBA00022833"/>
    </source>
</evidence>
<dbReference type="SUPFAM" id="SSF57903">
    <property type="entry name" value="FYVE/PHD zinc finger"/>
    <property type="match status" value="1"/>
</dbReference>
<keyword evidence="4 7" id="KW-0863">Zinc-finger</keyword>
<dbReference type="OrthoDB" id="271628at2759"/>
<dbReference type="Pfam" id="PF01363">
    <property type="entry name" value="FYVE"/>
    <property type="match status" value="1"/>
</dbReference>
<evidence type="ECO:0000256" key="1">
    <source>
        <dbReference type="ARBA" id="ARBA00007471"/>
    </source>
</evidence>
<organism evidence="10 11">
    <name type="scientific">Callosobruchus maculatus</name>
    <name type="common">Southern cowpea weevil</name>
    <name type="synonym">Pulse bruchid</name>
    <dbReference type="NCBI Taxonomy" id="64391"/>
    <lineage>
        <taxon>Eukaryota</taxon>
        <taxon>Metazoa</taxon>
        <taxon>Ecdysozoa</taxon>
        <taxon>Arthropoda</taxon>
        <taxon>Hexapoda</taxon>
        <taxon>Insecta</taxon>
        <taxon>Pterygota</taxon>
        <taxon>Neoptera</taxon>
        <taxon>Endopterygota</taxon>
        <taxon>Coleoptera</taxon>
        <taxon>Polyphaga</taxon>
        <taxon>Cucujiformia</taxon>
        <taxon>Chrysomeloidea</taxon>
        <taxon>Chrysomelidae</taxon>
        <taxon>Bruchinae</taxon>
        <taxon>Bruchini</taxon>
        <taxon>Callosobruchus</taxon>
    </lineage>
</organism>
<gene>
    <name evidence="10" type="ORF">CALMAC_LOCUS6453</name>
</gene>
<accession>A0A653C5S8</accession>
<dbReference type="InterPro" id="IPR029021">
    <property type="entry name" value="Prot-tyrosine_phosphatase-like"/>
</dbReference>
<keyword evidence="3" id="KW-0479">Metal-binding</keyword>
<dbReference type="SMART" id="SM00064">
    <property type="entry name" value="FYVE"/>
    <property type="match status" value="1"/>
</dbReference>
<evidence type="ECO:0000256" key="4">
    <source>
        <dbReference type="ARBA" id="ARBA00022771"/>
    </source>
</evidence>
<dbReference type="InterPro" id="IPR010569">
    <property type="entry name" value="Myotubularin-like_Pase_dom"/>
</dbReference>
<dbReference type="GO" id="GO:0008270">
    <property type="term" value="F:zinc ion binding"/>
    <property type="evidence" value="ECO:0007669"/>
    <property type="project" value="UniProtKB-KW"/>
</dbReference>
<proteinExistence type="inferred from homology"/>
<dbReference type="Proteomes" id="UP000410492">
    <property type="component" value="Unassembled WGS sequence"/>
</dbReference>
<protein>
    <recommendedName>
        <fullName evidence="2">phosphatidylinositol-3,5-bisphosphate 3-phosphatase</fullName>
        <ecNumber evidence="2">3.1.3.95</ecNumber>
    </recommendedName>
    <alternativeName>
        <fullName evidence="6">Phosphatidylinositol-3,5-bisphosphate 3-phosphatase</fullName>
    </alternativeName>
</protein>
<evidence type="ECO:0000259" key="9">
    <source>
        <dbReference type="PROSITE" id="PS51339"/>
    </source>
</evidence>